<protein>
    <recommendedName>
        <fullName evidence="8">IclR family transcriptional regulator</fullName>
    </recommendedName>
</protein>
<dbReference type="Pfam" id="PF01614">
    <property type="entry name" value="IclR_C"/>
    <property type="match status" value="1"/>
</dbReference>
<evidence type="ECO:0000313" key="7">
    <source>
        <dbReference type="Proteomes" id="UP000072660"/>
    </source>
</evidence>
<evidence type="ECO:0008006" key="8">
    <source>
        <dbReference type="Google" id="ProtNLM"/>
    </source>
</evidence>
<reference evidence="6 7" key="1">
    <citation type="submission" date="2016-02" db="EMBL/GenBank/DDBJ databases">
        <authorList>
            <person name="Wen L."/>
            <person name="He K."/>
            <person name="Yang H."/>
        </authorList>
    </citation>
    <scope>NUCLEOTIDE SEQUENCE [LARGE SCALE GENOMIC DNA]</scope>
    <source>
        <strain evidence="6 7">CV58</strain>
    </source>
</reference>
<dbReference type="Pfam" id="PF09339">
    <property type="entry name" value="HTH_IclR"/>
    <property type="match status" value="1"/>
</dbReference>
<keyword evidence="2" id="KW-0238">DNA-binding</keyword>
<organism evidence="6 7">
    <name type="scientific">Ventosimonas gracilis</name>
    <dbReference type="NCBI Taxonomy" id="1680762"/>
    <lineage>
        <taxon>Bacteria</taxon>
        <taxon>Pseudomonadati</taxon>
        <taxon>Pseudomonadota</taxon>
        <taxon>Gammaproteobacteria</taxon>
        <taxon>Pseudomonadales</taxon>
        <taxon>Ventosimonadaceae</taxon>
        <taxon>Ventosimonas</taxon>
    </lineage>
</organism>
<dbReference type="InterPro" id="IPR005471">
    <property type="entry name" value="Tscrpt_reg_IclR_N"/>
</dbReference>
<evidence type="ECO:0000256" key="1">
    <source>
        <dbReference type="ARBA" id="ARBA00023015"/>
    </source>
</evidence>
<dbReference type="OrthoDB" id="9807558at2"/>
<evidence type="ECO:0000259" key="5">
    <source>
        <dbReference type="PROSITE" id="PS51078"/>
    </source>
</evidence>
<keyword evidence="1" id="KW-0805">Transcription regulation</keyword>
<keyword evidence="7" id="KW-1185">Reference proteome</keyword>
<dbReference type="Gene3D" id="1.10.10.10">
    <property type="entry name" value="Winged helix-like DNA-binding domain superfamily/Winged helix DNA-binding domain"/>
    <property type="match status" value="1"/>
</dbReference>
<dbReference type="PROSITE" id="PS51077">
    <property type="entry name" value="HTH_ICLR"/>
    <property type="match status" value="1"/>
</dbReference>
<dbReference type="GO" id="GO:0003677">
    <property type="term" value="F:DNA binding"/>
    <property type="evidence" value="ECO:0007669"/>
    <property type="project" value="UniProtKB-KW"/>
</dbReference>
<accession>A0A139STR5</accession>
<comment type="caution">
    <text evidence="6">The sequence shown here is derived from an EMBL/GenBank/DDBJ whole genome shotgun (WGS) entry which is preliminary data.</text>
</comment>
<dbReference type="Proteomes" id="UP000072660">
    <property type="component" value="Unassembled WGS sequence"/>
</dbReference>
<dbReference type="SUPFAM" id="SSF55781">
    <property type="entry name" value="GAF domain-like"/>
    <property type="match status" value="1"/>
</dbReference>
<dbReference type="InterPro" id="IPR050707">
    <property type="entry name" value="HTH_MetabolicPath_Reg"/>
</dbReference>
<proteinExistence type="predicted"/>
<dbReference type="InterPro" id="IPR036388">
    <property type="entry name" value="WH-like_DNA-bd_sf"/>
</dbReference>
<keyword evidence="3" id="KW-0804">Transcription</keyword>
<evidence type="ECO:0000313" key="6">
    <source>
        <dbReference type="EMBL" id="KXU37998.1"/>
    </source>
</evidence>
<dbReference type="InterPro" id="IPR014757">
    <property type="entry name" value="Tscrpt_reg_IclR_C"/>
</dbReference>
<gene>
    <name evidence="6" type="ORF">AXE65_00295</name>
</gene>
<evidence type="ECO:0000256" key="3">
    <source>
        <dbReference type="ARBA" id="ARBA00023163"/>
    </source>
</evidence>
<dbReference type="AlphaFoldDB" id="A0A139STR5"/>
<dbReference type="SMART" id="SM00346">
    <property type="entry name" value="HTH_ICLR"/>
    <property type="match status" value="1"/>
</dbReference>
<evidence type="ECO:0000259" key="4">
    <source>
        <dbReference type="PROSITE" id="PS51077"/>
    </source>
</evidence>
<dbReference type="SUPFAM" id="SSF46785">
    <property type="entry name" value="Winged helix' DNA-binding domain"/>
    <property type="match status" value="1"/>
</dbReference>
<dbReference type="GO" id="GO:0003700">
    <property type="term" value="F:DNA-binding transcription factor activity"/>
    <property type="evidence" value="ECO:0007669"/>
    <property type="project" value="TreeGrafter"/>
</dbReference>
<dbReference type="InterPro" id="IPR029016">
    <property type="entry name" value="GAF-like_dom_sf"/>
</dbReference>
<name>A0A139STR5_9GAMM</name>
<feature type="domain" description="HTH iclR-type" evidence="4">
    <location>
        <begin position="40"/>
        <end position="100"/>
    </location>
</feature>
<dbReference type="Gene3D" id="3.30.450.40">
    <property type="match status" value="1"/>
</dbReference>
<dbReference type="GO" id="GO:0045892">
    <property type="term" value="P:negative regulation of DNA-templated transcription"/>
    <property type="evidence" value="ECO:0007669"/>
    <property type="project" value="TreeGrafter"/>
</dbReference>
<feature type="domain" description="IclR-ED" evidence="5">
    <location>
        <begin position="101"/>
        <end position="288"/>
    </location>
</feature>
<dbReference type="PROSITE" id="PS51078">
    <property type="entry name" value="ICLR_ED"/>
    <property type="match status" value="1"/>
</dbReference>
<dbReference type="PANTHER" id="PTHR30136">
    <property type="entry name" value="HELIX-TURN-HELIX TRANSCRIPTIONAL REGULATOR, ICLR FAMILY"/>
    <property type="match status" value="1"/>
</dbReference>
<dbReference type="EMBL" id="LSZO01000157">
    <property type="protein sequence ID" value="KXU37998.1"/>
    <property type="molecule type" value="Genomic_DNA"/>
</dbReference>
<evidence type="ECO:0000256" key="2">
    <source>
        <dbReference type="ARBA" id="ARBA00023125"/>
    </source>
</evidence>
<dbReference type="InterPro" id="IPR036390">
    <property type="entry name" value="WH_DNA-bd_sf"/>
</dbReference>
<sequence length="290" mass="31714">MRTDTPNGRQAGNYLVSDAQLLEESSEKPEKSGESADLANKSIIKAAALLYELGNHPQGASVTELARHTGLSRPTAFRLLLSLEQTSFVERLGTKYRLGWKVVHLGRLADPNSGLVNRIGPLLKALANKMHEAIGYGVLYGETALDLITEELPESRLFNFSHGFAYVGRDFPLHASAMGKLVLAELPDSRVKQLLPETLPKLTRFTLTSRRALLAALQQVREQGYAVVDDELEESHYALAVAVRNPAGRMIGTVAVTGPGQRIKQRTENELAEPLLKAAEEIGALLTRDN</sequence>
<dbReference type="PANTHER" id="PTHR30136:SF35">
    <property type="entry name" value="HTH-TYPE TRANSCRIPTIONAL REGULATOR RV1719"/>
    <property type="match status" value="1"/>
</dbReference>